<reference evidence="5 6" key="1">
    <citation type="submission" date="2024-05" db="EMBL/GenBank/DDBJ databases">
        <authorList>
            <person name="Wallberg A."/>
        </authorList>
    </citation>
    <scope>NUCLEOTIDE SEQUENCE [LARGE SCALE GENOMIC DNA]</scope>
</reference>
<dbReference type="PANTHER" id="PTHR12669:SF12">
    <property type="entry name" value="EUKARYOTIC TRANSLATION INITIATION FACTOR 4E-BINDING PROTEIN"/>
    <property type="match status" value="1"/>
</dbReference>
<gene>
    <name evidence="5" type="ORF">MNOR_LOCUS23349</name>
</gene>
<dbReference type="EMBL" id="CAXKWB010020493">
    <property type="protein sequence ID" value="CAL4122627.1"/>
    <property type="molecule type" value="Genomic_DNA"/>
</dbReference>
<evidence type="ECO:0000256" key="4">
    <source>
        <dbReference type="SAM" id="MobiDB-lite"/>
    </source>
</evidence>
<dbReference type="PANTHER" id="PTHR12669">
    <property type="entry name" value="EUKARYOTIC TRANSLATION INITIATION FACTOR 4E-BINDING PROTEIN"/>
    <property type="match status" value="1"/>
</dbReference>
<dbReference type="AlphaFoldDB" id="A0AAV2RBZ5"/>
<dbReference type="InterPro" id="IPR008606">
    <property type="entry name" value="EIF4EBP"/>
</dbReference>
<evidence type="ECO:0000313" key="5">
    <source>
        <dbReference type="EMBL" id="CAL4122627.1"/>
    </source>
</evidence>
<evidence type="ECO:0000313" key="6">
    <source>
        <dbReference type="Proteomes" id="UP001497623"/>
    </source>
</evidence>
<dbReference type="GO" id="GO:0005737">
    <property type="term" value="C:cytoplasm"/>
    <property type="evidence" value="ECO:0007669"/>
    <property type="project" value="TreeGrafter"/>
</dbReference>
<sequence length="120" mass="12932">MSASPVARAAVAAHVVGAVPQNIPRRVTINSPEEMPSDYGTTPGGTIFSTTPGGTRIIYERKFLMQCRQSPLAKTPPANLPHIPGVTTKDSEAPAPRENGTILEEPEKTDVDDEQFEMDM</sequence>
<keyword evidence="6" id="KW-1185">Reference proteome</keyword>
<organism evidence="5 6">
    <name type="scientific">Meganyctiphanes norvegica</name>
    <name type="common">Northern krill</name>
    <name type="synonym">Thysanopoda norvegica</name>
    <dbReference type="NCBI Taxonomy" id="48144"/>
    <lineage>
        <taxon>Eukaryota</taxon>
        <taxon>Metazoa</taxon>
        <taxon>Ecdysozoa</taxon>
        <taxon>Arthropoda</taxon>
        <taxon>Crustacea</taxon>
        <taxon>Multicrustacea</taxon>
        <taxon>Malacostraca</taxon>
        <taxon>Eumalacostraca</taxon>
        <taxon>Eucarida</taxon>
        <taxon>Euphausiacea</taxon>
        <taxon>Euphausiidae</taxon>
        <taxon>Meganyctiphanes</taxon>
    </lineage>
</organism>
<proteinExistence type="inferred from homology"/>
<keyword evidence="2" id="KW-0810">Translation regulation</keyword>
<comment type="caution">
    <text evidence="5">The sequence shown here is derived from an EMBL/GenBank/DDBJ whole genome shotgun (WGS) entry which is preliminary data.</text>
</comment>
<dbReference type="GO" id="GO:0008190">
    <property type="term" value="F:eukaryotic initiation factor 4E binding"/>
    <property type="evidence" value="ECO:0007669"/>
    <property type="project" value="InterPro"/>
</dbReference>
<feature type="region of interest" description="Disordered" evidence="4">
    <location>
        <begin position="29"/>
        <end position="51"/>
    </location>
</feature>
<evidence type="ECO:0008006" key="7">
    <source>
        <dbReference type="Google" id="ProtNLM"/>
    </source>
</evidence>
<dbReference type="GO" id="GO:0045947">
    <property type="term" value="P:negative regulation of translational initiation"/>
    <property type="evidence" value="ECO:0007669"/>
    <property type="project" value="InterPro"/>
</dbReference>
<evidence type="ECO:0000256" key="3">
    <source>
        <dbReference type="ARBA" id="ARBA00023193"/>
    </source>
</evidence>
<evidence type="ECO:0000256" key="1">
    <source>
        <dbReference type="ARBA" id="ARBA00005480"/>
    </source>
</evidence>
<dbReference type="Pfam" id="PF05456">
    <property type="entry name" value="eIF_4EBP"/>
    <property type="match status" value="1"/>
</dbReference>
<feature type="region of interest" description="Disordered" evidence="4">
    <location>
        <begin position="72"/>
        <end position="120"/>
    </location>
</feature>
<keyword evidence="3" id="KW-0652">Protein synthesis inhibitor</keyword>
<feature type="compositionally biased region" description="Acidic residues" evidence="4">
    <location>
        <begin position="110"/>
        <end position="120"/>
    </location>
</feature>
<accession>A0AAV2RBZ5</accession>
<dbReference type="Proteomes" id="UP001497623">
    <property type="component" value="Unassembled WGS sequence"/>
</dbReference>
<protein>
    <recommendedName>
        <fullName evidence="7">Eukaryotic translation initiation factor 4E binding protein 1</fullName>
    </recommendedName>
</protein>
<evidence type="ECO:0000256" key="2">
    <source>
        <dbReference type="ARBA" id="ARBA00022845"/>
    </source>
</evidence>
<comment type="similarity">
    <text evidence="1">Belongs to the eIF4E-binding protein family.</text>
</comment>
<name>A0AAV2RBZ5_MEGNR</name>